<evidence type="ECO:0000313" key="2">
    <source>
        <dbReference type="Proteomes" id="UP000009235"/>
    </source>
</evidence>
<dbReference type="OrthoDB" id="4144896at2"/>
<keyword evidence="1" id="KW-0614">Plasmid</keyword>
<evidence type="ECO:0000313" key="1">
    <source>
        <dbReference type="EMBL" id="AEF43091.1"/>
    </source>
</evidence>
<proteinExistence type="predicted"/>
<geneLocation type="plasmid" evidence="1 2">
    <name>pAS9A-2</name>
</geneLocation>
<dbReference type="Proteomes" id="UP000009235">
    <property type="component" value="Plasmid pAS9A-2"/>
</dbReference>
<dbReference type="EMBL" id="CP002788">
    <property type="protein sequence ID" value="AEF43091.1"/>
    <property type="molecule type" value="Genomic_DNA"/>
</dbReference>
<dbReference type="AlphaFoldDB" id="F6ESH0"/>
<organism evidence="1 2">
    <name type="scientific">Hoyosella subflava (strain DSM 45089 / JCM 17490 / NBRC 109087 / DQS3-9A1)</name>
    <name type="common">Amycolicicoccus subflavus</name>
    <dbReference type="NCBI Taxonomy" id="443218"/>
    <lineage>
        <taxon>Bacteria</taxon>
        <taxon>Bacillati</taxon>
        <taxon>Actinomycetota</taxon>
        <taxon>Actinomycetes</taxon>
        <taxon>Mycobacteriales</taxon>
        <taxon>Hoyosellaceae</taxon>
        <taxon>Hoyosella</taxon>
    </lineage>
</organism>
<protein>
    <recommendedName>
        <fullName evidence="3">IrrE N-terminal-like domain-containing protein</fullName>
    </recommendedName>
</protein>
<accession>F6ESH0</accession>
<dbReference type="HOGENOM" id="CLU_104213_2_1_11"/>
<reference evidence="1 2" key="1">
    <citation type="journal article" date="2011" name="J. Bacteriol.">
        <title>Complete genome sequence of Amycolicicoccus subflavus DQS3-9A1T, an actinomycete isolated from crude oil-polluted soil.</title>
        <authorList>
            <person name="Cai M."/>
            <person name="Chen W.M."/>
            <person name="Nie Y."/>
            <person name="Chi C.Q."/>
            <person name="Wang Y.N."/>
            <person name="Tang Y.Q."/>
            <person name="Li G.Y."/>
            <person name="Wu X.L."/>
        </authorList>
    </citation>
    <scope>NUCLEOTIDE SEQUENCE [LARGE SCALE GENOMIC DNA]</scope>
    <source>
        <strain evidence="2">DSM 45089 / DQS3-9A1</strain>
        <plasmid evidence="1 2">pAS9A-2</plasmid>
    </source>
</reference>
<gene>
    <name evidence="1" type="ordered locus">AS9A_P20047</name>
</gene>
<dbReference type="KEGG" id="asd:AS9A_P20047"/>
<sequence>MSEKRAVERRAREVLARLRMPEPWSIDALIGEVSAVMGFEIQVQTVPPEALEDSPCGMTLVCPGQAVLVVAEGSPRWHTELVICHELAHMLLEHQSGEKPPRELLQAWFPSFDPDDVQMMFGRTTFDTREEQEAELLATLIVDQGTAKKSARMLGTFLG</sequence>
<keyword evidence="2" id="KW-1185">Reference proteome</keyword>
<evidence type="ECO:0008006" key="3">
    <source>
        <dbReference type="Google" id="ProtNLM"/>
    </source>
</evidence>
<dbReference type="RefSeq" id="WP_013798098.1">
    <property type="nucleotide sequence ID" value="NC_015561.1"/>
</dbReference>
<name>F6ESH0_HOYSD</name>